<evidence type="ECO:0000256" key="3">
    <source>
        <dbReference type="ARBA" id="ARBA00022729"/>
    </source>
</evidence>
<dbReference type="AlphaFoldDB" id="A0A336KBW0"/>
<keyword evidence="4" id="KW-0677">Repeat</keyword>
<name>A0A336KBW0_CULSO</name>
<evidence type="ECO:0000256" key="7">
    <source>
        <dbReference type="ARBA" id="ARBA00023180"/>
    </source>
</evidence>
<dbReference type="InterPro" id="IPR003598">
    <property type="entry name" value="Ig_sub2"/>
</dbReference>
<dbReference type="Pfam" id="PF13927">
    <property type="entry name" value="Ig_3"/>
    <property type="match status" value="2"/>
</dbReference>
<evidence type="ECO:0000256" key="1">
    <source>
        <dbReference type="ARBA" id="ARBA00004236"/>
    </source>
</evidence>
<evidence type="ECO:0000256" key="5">
    <source>
        <dbReference type="ARBA" id="ARBA00023136"/>
    </source>
</evidence>
<feature type="domain" description="Ig-like" evidence="9">
    <location>
        <begin position="142"/>
        <end position="233"/>
    </location>
</feature>
<dbReference type="InterPro" id="IPR051170">
    <property type="entry name" value="Neural/epithelial_adhesion"/>
</dbReference>
<keyword evidence="7" id="KW-0325">Glycoprotein</keyword>
<keyword evidence="6" id="KW-1015">Disulfide bond</keyword>
<dbReference type="InterPro" id="IPR013783">
    <property type="entry name" value="Ig-like_fold"/>
</dbReference>
<comment type="subcellular location">
    <subcellularLocation>
        <location evidence="1">Cell membrane</location>
    </subcellularLocation>
</comment>
<sequence length="391" mass="44318">MCNVMNHHNFIQLLASVLILLVIAFPLRIFCGLSDVLVDPSFSAPITNVTVPVGREAILTCTVHDLVNFKVAWLRVDTQTILTIQNHVITKNTRIGITHTEKRIWQLRIRDVKEADRGWYMCQINTDPMKSQVGYLDVVVPPDILDYPTSQDVIVQEGQNVTLTCAATGSPEPVINWRREGGKPLFTNANGDDIFSYEGAFLDISFITRYHMGAYLCIASNGVPPSKIPPVISVKTRHVYAALGERTMLECHSESNPNTVNYWLRNNKQDTKRIDFVLGGIYEPKTVDHIYRVVMKLPLTIHRSTDYGSYKCVAKNNFGISEEIIKVFPLQKVSNHVQMQIPILQRAFGINETSQLYFESNSSSAVEMNYRTLFTLLLCLINIRRFLSSSY</sequence>
<reference evidence="10" key="1">
    <citation type="submission" date="2018-04" db="EMBL/GenBank/DDBJ databases">
        <authorList>
            <person name="Go L.Y."/>
            <person name="Mitchell J.A."/>
        </authorList>
    </citation>
    <scope>NUCLEOTIDE SEQUENCE</scope>
    <source>
        <tissue evidence="10">Whole organism</tissue>
    </source>
</reference>
<keyword evidence="8" id="KW-0393">Immunoglobulin domain</keyword>
<dbReference type="PANTHER" id="PTHR12231:SF253">
    <property type="entry name" value="DPR-INTERACTING PROTEIN ETA, ISOFORM B-RELATED"/>
    <property type="match status" value="1"/>
</dbReference>
<evidence type="ECO:0000256" key="8">
    <source>
        <dbReference type="ARBA" id="ARBA00023319"/>
    </source>
</evidence>
<dbReference type="VEuPathDB" id="VectorBase:CSON011188"/>
<evidence type="ECO:0000256" key="6">
    <source>
        <dbReference type="ARBA" id="ARBA00023157"/>
    </source>
</evidence>
<dbReference type="GO" id="GO:0043005">
    <property type="term" value="C:neuron projection"/>
    <property type="evidence" value="ECO:0007669"/>
    <property type="project" value="TreeGrafter"/>
</dbReference>
<reference evidence="11" key="2">
    <citation type="submission" date="2018-07" db="EMBL/GenBank/DDBJ databases">
        <authorList>
            <person name="Quirk P.G."/>
            <person name="Krulwich T.A."/>
        </authorList>
    </citation>
    <scope>NUCLEOTIDE SEQUENCE</scope>
</reference>
<organism evidence="10">
    <name type="scientific">Culicoides sonorensis</name>
    <name type="common">Biting midge</name>
    <dbReference type="NCBI Taxonomy" id="179676"/>
    <lineage>
        <taxon>Eukaryota</taxon>
        <taxon>Metazoa</taxon>
        <taxon>Ecdysozoa</taxon>
        <taxon>Arthropoda</taxon>
        <taxon>Hexapoda</taxon>
        <taxon>Insecta</taxon>
        <taxon>Pterygota</taxon>
        <taxon>Neoptera</taxon>
        <taxon>Endopterygota</taxon>
        <taxon>Diptera</taxon>
        <taxon>Nematocera</taxon>
        <taxon>Chironomoidea</taxon>
        <taxon>Ceratopogonidae</taxon>
        <taxon>Ceratopogoninae</taxon>
        <taxon>Culicoides</taxon>
        <taxon>Monoculicoides</taxon>
    </lineage>
</organism>
<accession>A0A336KBW0</accession>
<dbReference type="SUPFAM" id="SSF48726">
    <property type="entry name" value="Immunoglobulin"/>
    <property type="match status" value="3"/>
</dbReference>
<keyword evidence="3" id="KW-0732">Signal</keyword>
<keyword evidence="2" id="KW-1003">Cell membrane</keyword>
<evidence type="ECO:0000259" key="9">
    <source>
        <dbReference type="PROSITE" id="PS50835"/>
    </source>
</evidence>
<dbReference type="Pfam" id="PF00047">
    <property type="entry name" value="ig"/>
    <property type="match status" value="1"/>
</dbReference>
<feature type="domain" description="Ig-like" evidence="9">
    <location>
        <begin position="244"/>
        <end position="328"/>
    </location>
</feature>
<dbReference type="SMART" id="SM00409">
    <property type="entry name" value="IG"/>
    <property type="match status" value="3"/>
</dbReference>
<dbReference type="InterPro" id="IPR013151">
    <property type="entry name" value="Immunoglobulin_dom"/>
</dbReference>
<evidence type="ECO:0000256" key="4">
    <source>
        <dbReference type="ARBA" id="ARBA00022737"/>
    </source>
</evidence>
<protein>
    <submittedName>
        <fullName evidence="10">CSON011188 protein</fullName>
    </submittedName>
</protein>
<dbReference type="InterPro" id="IPR036179">
    <property type="entry name" value="Ig-like_dom_sf"/>
</dbReference>
<dbReference type="PROSITE" id="PS50835">
    <property type="entry name" value="IG_LIKE"/>
    <property type="match status" value="3"/>
</dbReference>
<dbReference type="EMBL" id="UFQS01000047">
    <property type="protein sequence ID" value="SSW98560.1"/>
    <property type="molecule type" value="Genomic_DNA"/>
</dbReference>
<dbReference type="PANTHER" id="PTHR12231">
    <property type="entry name" value="CTX-RELATED TYPE I TRANSMEMBRANE PROTEIN"/>
    <property type="match status" value="1"/>
</dbReference>
<keyword evidence="5" id="KW-0472">Membrane</keyword>
<feature type="domain" description="Ig-like" evidence="9">
    <location>
        <begin position="40"/>
        <end position="134"/>
    </location>
</feature>
<dbReference type="InterPro" id="IPR007110">
    <property type="entry name" value="Ig-like_dom"/>
</dbReference>
<dbReference type="FunFam" id="2.60.40.10:FF:000392">
    <property type="entry name" value="CLUMA_CG000981, isoform A"/>
    <property type="match status" value="1"/>
</dbReference>
<evidence type="ECO:0000313" key="10">
    <source>
        <dbReference type="EMBL" id="SSW98560.1"/>
    </source>
</evidence>
<proteinExistence type="predicted"/>
<dbReference type="InterPro" id="IPR003599">
    <property type="entry name" value="Ig_sub"/>
</dbReference>
<dbReference type="GO" id="GO:0005886">
    <property type="term" value="C:plasma membrane"/>
    <property type="evidence" value="ECO:0007669"/>
    <property type="project" value="UniProtKB-SubCell"/>
</dbReference>
<evidence type="ECO:0000256" key="2">
    <source>
        <dbReference type="ARBA" id="ARBA00022475"/>
    </source>
</evidence>
<dbReference type="FunFam" id="2.60.40.10:FF:000328">
    <property type="entry name" value="CLUMA_CG000981, isoform A"/>
    <property type="match status" value="1"/>
</dbReference>
<gene>
    <name evidence="10" type="primary">CSON011188</name>
</gene>
<dbReference type="SMART" id="SM00408">
    <property type="entry name" value="IGc2"/>
    <property type="match status" value="3"/>
</dbReference>
<evidence type="ECO:0000313" key="11">
    <source>
        <dbReference type="EMBL" id="SSX18946.1"/>
    </source>
</evidence>
<dbReference type="EMBL" id="UFQT01000047">
    <property type="protein sequence ID" value="SSX18946.1"/>
    <property type="molecule type" value="Genomic_DNA"/>
</dbReference>
<dbReference type="Gene3D" id="2.60.40.10">
    <property type="entry name" value="Immunoglobulins"/>
    <property type="match status" value="3"/>
</dbReference>